<feature type="binding site" evidence="8">
    <location>
        <position position="252"/>
    </location>
    <ligand>
        <name>Zn(2+)</name>
        <dbReference type="ChEBI" id="CHEBI:29105"/>
    </ligand>
</feature>
<evidence type="ECO:0000256" key="5">
    <source>
        <dbReference type="ARBA" id="ARBA00023027"/>
    </source>
</evidence>
<evidence type="ECO:0000256" key="9">
    <source>
        <dbReference type="NCBIfam" id="TIGR01357"/>
    </source>
</evidence>
<dbReference type="RefSeq" id="WP_208428655.1">
    <property type="nucleotide sequence ID" value="NZ_JAEPRJ010000001.1"/>
</dbReference>
<comment type="catalytic activity">
    <reaction evidence="8">
        <text>7-phospho-2-dehydro-3-deoxy-D-arabino-heptonate = 3-dehydroquinate + phosphate</text>
        <dbReference type="Rhea" id="RHEA:21968"/>
        <dbReference type="ChEBI" id="CHEBI:32364"/>
        <dbReference type="ChEBI" id="CHEBI:43474"/>
        <dbReference type="ChEBI" id="CHEBI:58394"/>
        <dbReference type="EC" id="4.2.3.4"/>
    </reaction>
</comment>
<evidence type="ECO:0000259" key="10">
    <source>
        <dbReference type="Pfam" id="PF01761"/>
    </source>
</evidence>
<dbReference type="PANTHER" id="PTHR43622:SF1">
    <property type="entry name" value="3-DEHYDROQUINATE SYNTHASE"/>
    <property type="match status" value="1"/>
</dbReference>
<evidence type="ECO:0000256" key="1">
    <source>
        <dbReference type="ARBA" id="ARBA00001911"/>
    </source>
</evidence>
<keyword evidence="8" id="KW-0057">Aromatic amino acid biosynthesis</keyword>
<feature type="binding site" evidence="8">
    <location>
        <begin position="110"/>
        <end position="114"/>
    </location>
    <ligand>
        <name>NAD(+)</name>
        <dbReference type="ChEBI" id="CHEBI:57540"/>
    </ligand>
</feature>
<evidence type="ECO:0000313" key="13">
    <source>
        <dbReference type="Proteomes" id="UP000604730"/>
    </source>
</evidence>
<dbReference type="EC" id="4.2.3.4" evidence="8 9"/>
<evidence type="ECO:0000259" key="11">
    <source>
        <dbReference type="Pfam" id="PF24621"/>
    </source>
</evidence>
<sequence length="369" mass="41395">MSKILSVEINSGVDDSYNIVIEPDFIKLADILSVVFATCNKFMLVFDSNTAGCFKDEVSRLLSNTKKIVSSFTFTAGEDNKNLTTVYKLYEKLIKEKFERNDVILAVGGGVVGDLAGFCAATYLRGIRFAQLPTTLLAMSDSSVGGKTGVDFLSYKNMVGAFHQPKLVYMNVNTLISLPEREYLSGMAEVIKYGYIYDKEFIDYLRDNVNKVLGKDYLTLEYIIFHSCRIKKEVVEKDPLEDGLRAILNYGHTIGHAVEKLMEFKLLHGECVALGMVAAARIALSRGLMSEEEFSDMKDILVSFKLFRRINLSETSFSKEDILTATKSDKKMQGGRIKFVLTTEIGRAEIYRDVTDEELMLGINEVFEG</sequence>
<dbReference type="Pfam" id="PF01761">
    <property type="entry name" value="DHQ_synthase"/>
    <property type="match status" value="1"/>
</dbReference>
<comment type="caution">
    <text evidence="8">Lacks conserved residue(s) required for the propagation of feature annotation.</text>
</comment>
<evidence type="ECO:0000256" key="8">
    <source>
        <dbReference type="HAMAP-Rule" id="MF_00110"/>
    </source>
</evidence>
<dbReference type="SUPFAM" id="SSF56796">
    <property type="entry name" value="Dehydroquinate synthase-like"/>
    <property type="match status" value="1"/>
</dbReference>
<feature type="domain" description="3-dehydroquinate synthase N-terminal" evidence="10">
    <location>
        <begin position="72"/>
        <end position="183"/>
    </location>
</feature>
<feature type="binding site" evidence="8">
    <location>
        <position position="147"/>
    </location>
    <ligand>
        <name>NAD(+)</name>
        <dbReference type="ChEBI" id="CHEBI:57540"/>
    </ligand>
</feature>
<comment type="function">
    <text evidence="8">Catalyzes the conversion of 3-deoxy-D-arabino-heptulosonate 7-phosphate (DAHP) to dehydroquinate (DHQ).</text>
</comment>
<dbReference type="Proteomes" id="UP000604730">
    <property type="component" value="Unassembled WGS sequence"/>
</dbReference>
<evidence type="ECO:0000256" key="6">
    <source>
        <dbReference type="ARBA" id="ARBA00023239"/>
    </source>
</evidence>
<comment type="subcellular location">
    <subcellularLocation>
        <location evidence="8">Cytoplasm</location>
    </subcellularLocation>
</comment>
<protein>
    <recommendedName>
        <fullName evidence="8 9">3-dehydroquinate synthase</fullName>
        <shortName evidence="8">DHQS</shortName>
        <ecNumber evidence="8 9">4.2.3.4</ecNumber>
    </recommendedName>
</protein>
<dbReference type="InterPro" id="IPR016037">
    <property type="entry name" value="DHQ_synth_AroB"/>
</dbReference>
<dbReference type="InterPro" id="IPR050071">
    <property type="entry name" value="Dehydroquinate_synthase"/>
</dbReference>
<dbReference type="InterPro" id="IPR030963">
    <property type="entry name" value="DHQ_synth_fam"/>
</dbReference>
<dbReference type="InterPro" id="IPR056179">
    <property type="entry name" value="DHQS_C"/>
</dbReference>
<dbReference type="EMBL" id="JAEPRJ010000001">
    <property type="protein sequence ID" value="MBK5897149.1"/>
    <property type="molecule type" value="Genomic_DNA"/>
</dbReference>
<dbReference type="PANTHER" id="PTHR43622">
    <property type="entry name" value="3-DEHYDROQUINATE SYNTHASE"/>
    <property type="match status" value="1"/>
</dbReference>
<keyword evidence="8" id="KW-0963">Cytoplasm</keyword>
<dbReference type="CDD" id="cd08195">
    <property type="entry name" value="DHQS"/>
    <property type="match status" value="1"/>
</dbReference>
<comment type="similarity">
    <text evidence="8">Belongs to the sugar phosphate cyclases superfamily. Dehydroquinate synthase family.</text>
</comment>
<feature type="binding site" evidence="8">
    <location>
        <position position="156"/>
    </location>
    <ligand>
        <name>NAD(+)</name>
        <dbReference type="ChEBI" id="CHEBI:57540"/>
    </ligand>
</feature>
<dbReference type="NCBIfam" id="TIGR01357">
    <property type="entry name" value="aroB"/>
    <property type="match status" value="1"/>
</dbReference>
<organism evidence="12 13">
    <name type="scientific">Catonella massiliensis</name>
    <dbReference type="NCBI Taxonomy" id="2799636"/>
    <lineage>
        <taxon>Bacteria</taxon>
        <taxon>Bacillati</taxon>
        <taxon>Bacillota</taxon>
        <taxon>Clostridia</taxon>
        <taxon>Lachnospirales</taxon>
        <taxon>Lachnospiraceae</taxon>
        <taxon>Catonella</taxon>
    </lineage>
</organism>
<dbReference type="InterPro" id="IPR030960">
    <property type="entry name" value="DHQS/DOIS_N"/>
</dbReference>
<keyword evidence="7 8" id="KW-0170">Cobalt</keyword>
<dbReference type="Pfam" id="PF24621">
    <property type="entry name" value="DHQS_C"/>
    <property type="match status" value="1"/>
</dbReference>
<dbReference type="GO" id="GO:0003856">
    <property type="term" value="F:3-dehydroquinate synthase activity"/>
    <property type="evidence" value="ECO:0007669"/>
    <property type="project" value="UniProtKB-EC"/>
</dbReference>
<evidence type="ECO:0000256" key="7">
    <source>
        <dbReference type="ARBA" id="ARBA00023285"/>
    </source>
</evidence>
<reference evidence="12 13" key="1">
    <citation type="submission" date="2021-01" db="EMBL/GenBank/DDBJ databases">
        <title>Isolation and description of Catonella massiliensis sp. nov., a novel Catonella species, isolated from a stable periodontitis subject.</title>
        <authorList>
            <person name="Antezack A."/>
            <person name="Boxberger M."/>
            <person name="La Scola B."/>
            <person name="Monnet-Corti V."/>
        </authorList>
    </citation>
    <scope>NUCLEOTIDE SEQUENCE [LARGE SCALE GENOMIC DNA]</scope>
    <source>
        <strain evidence="12 13">Marseille-Q4567</strain>
    </source>
</reference>
<evidence type="ECO:0000256" key="3">
    <source>
        <dbReference type="ARBA" id="ARBA00022741"/>
    </source>
</evidence>
<evidence type="ECO:0000256" key="2">
    <source>
        <dbReference type="ARBA" id="ARBA00022723"/>
    </source>
</evidence>
<dbReference type="PIRSF" id="PIRSF001455">
    <property type="entry name" value="DHQ_synth"/>
    <property type="match status" value="1"/>
</dbReference>
<comment type="cofactor">
    <cofactor evidence="1 8">
        <name>NAD(+)</name>
        <dbReference type="ChEBI" id="CHEBI:57540"/>
    </cofactor>
</comment>
<evidence type="ECO:0000256" key="4">
    <source>
        <dbReference type="ARBA" id="ARBA00022833"/>
    </source>
</evidence>
<feature type="binding site" evidence="8">
    <location>
        <position position="189"/>
    </location>
    <ligand>
        <name>Zn(2+)</name>
        <dbReference type="ChEBI" id="CHEBI:29105"/>
    </ligand>
</feature>
<name>A0ABS1IZP9_9FIRM</name>
<feature type="binding site" evidence="8">
    <location>
        <begin position="134"/>
        <end position="135"/>
    </location>
    <ligand>
        <name>NAD(+)</name>
        <dbReference type="ChEBI" id="CHEBI:57540"/>
    </ligand>
</feature>
<dbReference type="HAMAP" id="MF_00110">
    <property type="entry name" value="DHQ_synthase"/>
    <property type="match status" value="1"/>
</dbReference>
<keyword evidence="13" id="KW-1185">Reference proteome</keyword>
<evidence type="ECO:0000313" key="12">
    <source>
        <dbReference type="EMBL" id="MBK5897149.1"/>
    </source>
</evidence>
<proteinExistence type="inferred from homology"/>
<comment type="pathway">
    <text evidence="8">Metabolic intermediate biosynthesis; chorismate biosynthesis; chorismate from D-erythrose 4-phosphate and phosphoenolpyruvate: step 2/7.</text>
</comment>
<keyword evidence="5 8" id="KW-0520">NAD</keyword>
<comment type="caution">
    <text evidence="12">The sequence shown here is derived from an EMBL/GenBank/DDBJ whole genome shotgun (WGS) entry which is preliminary data.</text>
</comment>
<feature type="domain" description="3-dehydroquinate synthase C-terminal" evidence="11">
    <location>
        <begin position="186"/>
        <end position="331"/>
    </location>
</feature>
<accession>A0ABS1IZP9</accession>
<keyword evidence="2 8" id="KW-0479">Metal-binding</keyword>
<keyword evidence="6 8" id="KW-0456">Lyase</keyword>
<dbReference type="Gene3D" id="3.40.50.1970">
    <property type="match status" value="1"/>
</dbReference>
<keyword evidence="8" id="KW-0028">Amino-acid biosynthesis</keyword>
<keyword evidence="3 8" id="KW-0547">Nucleotide-binding</keyword>
<feature type="binding site" evidence="8">
    <location>
        <position position="268"/>
    </location>
    <ligand>
        <name>Zn(2+)</name>
        <dbReference type="ChEBI" id="CHEBI:29105"/>
    </ligand>
</feature>
<dbReference type="Gene3D" id="1.20.1090.10">
    <property type="entry name" value="Dehydroquinate synthase-like - alpha domain"/>
    <property type="match status" value="1"/>
</dbReference>
<gene>
    <name evidence="8 12" type="primary">aroB</name>
    <name evidence="12" type="ORF">JJN12_05020</name>
</gene>
<comment type="cofactor">
    <cofactor evidence="8">
        <name>Co(2+)</name>
        <dbReference type="ChEBI" id="CHEBI:48828"/>
    </cofactor>
    <cofactor evidence="8">
        <name>Zn(2+)</name>
        <dbReference type="ChEBI" id="CHEBI:29105"/>
    </cofactor>
    <text evidence="8">Binds 1 divalent metal cation per subunit. Can use either Co(2+) or Zn(2+).</text>
</comment>
<keyword evidence="4 8" id="KW-0862">Zinc</keyword>